<dbReference type="eggNOG" id="COG3764">
    <property type="taxonomic scope" value="Bacteria"/>
</dbReference>
<dbReference type="HOGENOM" id="CLU_905025_0_0_0"/>
<reference evidence="3 4" key="1">
    <citation type="submission" date="2010-12" db="EMBL/GenBank/DDBJ databases">
        <title>Whole genome sequence of Anaerolinea thermophila UNI-1.</title>
        <authorList>
            <person name="Narita-Yamada S."/>
            <person name="Kishi E."/>
            <person name="Watanabe Y."/>
            <person name="Takasaki K."/>
            <person name="Ankai A."/>
            <person name="Oguchi A."/>
            <person name="Fukui S."/>
            <person name="Takahashi M."/>
            <person name="Yashiro I."/>
            <person name="Hosoyama A."/>
            <person name="Sekiguchi Y."/>
            <person name="Hanada S."/>
            <person name="Fujita N."/>
        </authorList>
    </citation>
    <scope>NUCLEOTIDE SEQUENCE [LARGE SCALE GENOMIC DNA]</scope>
    <source>
        <strain evidence="4">DSM 14523 / JCM 11388 / NBRC 100420 / UNI-1</strain>
    </source>
</reference>
<evidence type="ECO:0000256" key="1">
    <source>
        <dbReference type="ARBA" id="ARBA00022801"/>
    </source>
</evidence>
<dbReference type="InterPro" id="IPR041999">
    <property type="entry name" value="Sortase_D_1"/>
</dbReference>
<dbReference type="InterPro" id="IPR023365">
    <property type="entry name" value="Sortase_dom-sf"/>
</dbReference>
<dbReference type="OrthoDB" id="154054at2"/>
<evidence type="ECO:0000313" key="3">
    <source>
        <dbReference type="EMBL" id="BAJ64338.1"/>
    </source>
</evidence>
<dbReference type="CDD" id="cd05828">
    <property type="entry name" value="Sortase_D_1"/>
    <property type="match status" value="1"/>
</dbReference>
<protein>
    <submittedName>
        <fullName evidence="3">Peptidase C60 family protein</fullName>
    </submittedName>
</protein>
<dbReference type="InterPro" id="IPR005754">
    <property type="entry name" value="Sortase"/>
</dbReference>
<keyword evidence="4" id="KW-1185">Reference proteome</keyword>
<proteinExistence type="predicted"/>
<accession>E8MYK2</accession>
<dbReference type="GO" id="GO:0016787">
    <property type="term" value="F:hydrolase activity"/>
    <property type="evidence" value="ECO:0007669"/>
    <property type="project" value="UniProtKB-KW"/>
</dbReference>
<dbReference type="STRING" id="926569.ANT_23120"/>
<dbReference type="AlphaFoldDB" id="E8MYK2"/>
<keyword evidence="2" id="KW-1133">Transmembrane helix</keyword>
<name>E8MYK2_ANATU</name>
<dbReference type="FunCoup" id="E8MYK2">
    <property type="interactions" value="19"/>
</dbReference>
<keyword evidence="2" id="KW-0472">Membrane</keyword>
<dbReference type="Gene3D" id="2.40.260.10">
    <property type="entry name" value="Sortase"/>
    <property type="match status" value="1"/>
</dbReference>
<dbReference type="Proteomes" id="UP000008922">
    <property type="component" value="Chromosome"/>
</dbReference>
<dbReference type="Pfam" id="PF04203">
    <property type="entry name" value="Sortase"/>
    <property type="match status" value="1"/>
</dbReference>
<evidence type="ECO:0000256" key="2">
    <source>
        <dbReference type="SAM" id="Phobius"/>
    </source>
</evidence>
<dbReference type="NCBIfam" id="TIGR01076">
    <property type="entry name" value="sortase_fam"/>
    <property type="match status" value="1"/>
</dbReference>
<dbReference type="EMBL" id="AP012029">
    <property type="protein sequence ID" value="BAJ64338.1"/>
    <property type="molecule type" value="Genomic_DNA"/>
</dbReference>
<keyword evidence="2" id="KW-0812">Transmembrane</keyword>
<organism evidence="3 4">
    <name type="scientific">Anaerolinea thermophila (strain DSM 14523 / JCM 11388 / NBRC 100420 / UNI-1)</name>
    <dbReference type="NCBI Taxonomy" id="926569"/>
    <lineage>
        <taxon>Bacteria</taxon>
        <taxon>Bacillati</taxon>
        <taxon>Chloroflexota</taxon>
        <taxon>Anaerolineae</taxon>
        <taxon>Anaerolineales</taxon>
        <taxon>Anaerolineaceae</taxon>
        <taxon>Anaerolinea</taxon>
    </lineage>
</organism>
<evidence type="ECO:0000313" key="4">
    <source>
        <dbReference type="Proteomes" id="UP000008922"/>
    </source>
</evidence>
<feature type="transmembrane region" description="Helical" evidence="2">
    <location>
        <begin position="87"/>
        <end position="107"/>
    </location>
</feature>
<keyword evidence="1" id="KW-0378">Hydrolase</keyword>
<dbReference type="KEGG" id="atm:ANT_23120"/>
<sequence>MPQRVSKGNKVARHRSIDELTVDELRQLLIEKHRRERHKRLEAYRRTGRVIMVEPAPYVSPLEGSSEPLLPEGEAPLPKRKLWIDRILLAIEVLAVIGLALILLNGMNLIRNLNQEVASALVQASPTPTPLISAVVLPSGHTPPNAPGGARFNEEEIPAHLRASVQSLANIPMPTPGPTHAIRIQIPAIKVDAPVVQGDGWEQLKKGVGQHPGTVNPGEKGNIVLSAHNDIYGEIFRDLDRLKPGDEIIISTAQQAFVYVVQQINIVEPTAVEYLASSREPIATLISCYPYMIDNQRIVVIASLQGH</sequence>
<gene>
    <name evidence="3" type="ordered locus">ANT_23120</name>
</gene>
<dbReference type="InParanoid" id="E8MYK2"/>
<dbReference type="SUPFAM" id="SSF63817">
    <property type="entry name" value="Sortase"/>
    <property type="match status" value="1"/>
</dbReference>